<dbReference type="EMBL" id="JAKIKS010000004">
    <property type="protein sequence ID" value="MCL1123300.1"/>
    <property type="molecule type" value="Genomic_DNA"/>
</dbReference>
<proteinExistence type="predicted"/>
<protein>
    <submittedName>
        <fullName evidence="1">DUF2590 family protein</fullName>
    </submittedName>
</protein>
<sequence>MIHIDLNILDGDLDFNSVFEPSQLTQAQVIAQDIKHRIIESGMLTRLIKLRNNNSIAPILTELELEVEKDDRLKPGTIELFYNSDHTLSIHAETRQYNINTQAGSI</sequence>
<dbReference type="Proteomes" id="UP001203423">
    <property type="component" value="Unassembled WGS sequence"/>
</dbReference>
<reference evidence="1 2" key="1">
    <citation type="submission" date="2022-01" db="EMBL/GenBank/DDBJ databases">
        <title>Whole genome-based taxonomy of the Shewanellaceae.</title>
        <authorList>
            <person name="Martin-Rodriguez A.J."/>
        </authorList>
    </citation>
    <scope>NUCLEOTIDE SEQUENCE [LARGE SCALE GENOMIC DNA]</scope>
    <source>
        <strain evidence="1 2">DSM 17177</strain>
    </source>
</reference>
<keyword evidence="2" id="KW-1185">Reference proteome</keyword>
<evidence type="ECO:0000313" key="1">
    <source>
        <dbReference type="EMBL" id="MCL1123300.1"/>
    </source>
</evidence>
<dbReference type="InterPro" id="IPR019697">
    <property type="entry name" value="Phage_HP1_Orf28"/>
</dbReference>
<accession>A0ABT0L733</accession>
<name>A0ABT0L733_9GAMM</name>
<gene>
    <name evidence="1" type="ORF">L2764_02085</name>
</gene>
<comment type="caution">
    <text evidence="1">The sequence shown here is derived from an EMBL/GenBank/DDBJ whole genome shotgun (WGS) entry which is preliminary data.</text>
</comment>
<dbReference type="RefSeq" id="WP_248938583.1">
    <property type="nucleotide sequence ID" value="NZ_JAKIKS010000004.1"/>
</dbReference>
<organism evidence="1 2">
    <name type="scientific">Shewanella surugensis</name>
    <dbReference type="NCBI Taxonomy" id="212020"/>
    <lineage>
        <taxon>Bacteria</taxon>
        <taxon>Pseudomonadati</taxon>
        <taxon>Pseudomonadota</taxon>
        <taxon>Gammaproteobacteria</taxon>
        <taxon>Alteromonadales</taxon>
        <taxon>Shewanellaceae</taxon>
        <taxon>Shewanella</taxon>
    </lineage>
</organism>
<dbReference type="Pfam" id="PF10761">
    <property type="entry name" value="DUF2590"/>
    <property type="match status" value="1"/>
</dbReference>
<evidence type="ECO:0000313" key="2">
    <source>
        <dbReference type="Proteomes" id="UP001203423"/>
    </source>
</evidence>